<gene>
    <name evidence="1" type="ORF">QFC24_005670</name>
</gene>
<evidence type="ECO:0000313" key="2">
    <source>
        <dbReference type="Proteomes" id="UP001234202"/>
    </source>
</evidence>
<proteinExistence type="predicted"/>
<keyword evidence="2" id="KW-1185">Reference proteome</keyword>
<evidence type="ECO:0000313" key="1">
    <source>
        <dbReference type="EMBL" id="KAJ9119437.1"/>
    </source>
</evidence>
<reference evidence="1" key="1">
    <citation type="submission" date="2023-04" db="EMBL/GenBank/DDBJ databases">
        <title>Draft Genome sequencing of Naganishia species isolated from polar environments using Oxford Nanopore Technology.</title>
        <authorList>
            <person name="Leo P."/>
            <person name="Venkateswaran K."/>
        </authorList>
    </citation>
    <scope>NUCLEOTIDE SEQUENCE</scope>
    <source>
        <strain evidence="1">DBVPG 5303</strain>
    </source>
</reference>
<dbReference type="EMBL" id="JASBWV010000024">
    <property type="protein sequence ID" value="KAJ9119437.1"/>
    <property type="molecule type" value="Genomic_DNA"/>
</dbReference>
<dbReference type="Proteomes" id="UP001234202">
    <property type="component" value="Unassembled WGS sequence"/>
</dbReference>
<accession>A0ACC2X6A0</accession>
<sequence length="1029" mass="112617">MVRSYQRHGPTKAFGIITSPAPTACLSSNGRIARVPAWEDVSSWDVRTGEQVGMWHSQGVEAEVTVLSPAPITADGIEVFAVAYKDGSIRLWSPSQGNPDGIEIVTLNGHKNAITAMTWDALGTRLFSAAGDGEIVVWDTVEEVGLFRLKGHRGAITSIHYLPHPSSETAAGAGGHPGFLVTTSKDTFLKLWDLGSQHCVQTIIVGRGEVTSCAVREGIEGGEGEREALDEVEGGEEASGVWTIVTGSGDGEVKCWSISKRALARGLEEDQTGNVSVALLALMMPTHMYDRRHTHTQGKLILFLPLPQLKPLVNALGPLPTSILPRSSSTSTTTNPITHLTFHPNPQIPLLYLQTSDRSVVVLRWRSTEELEAKRARRRKREKEKRAAGAGGKGKDDAATAIKEEEDKEEDGDSGWVARLTEWCIIRAGGKIRGVSLPQGEDGESQQQQGLQILFSLSNNSLETYTIPTPPLASSSSSLNGASTGKSARQLKASSATGRIEPTRTHVLELPGHRNDVRALAVSADDRVLASASNGSLKIWNLQTAACIRTLECGYALCCLFLPGDRHVVIGTKTGHLEVYDLASATLLESIQAHQGALWSLDLRADKGGLVTGSADKDVKFWDIRMKEVEGSGPGSRIITRLGEERVIKTKQIGLVHTKTLKMTDDVLSVKYSPDGRLLAVALLDSTVKVFFQDTLKFFLSLYGHKLPVLAMDISSDSKLIVTCSADKNVKIWGLDFGDCHKSIFAHEESIMQVAFERNSHYFWTVGKDRLVKYWDGDKFELIQKFSGHHGEVWALAVSNFGEFVVSGSHDKSIRVWEKTDEPLFLEEERERELEQMYESNAAESLNKDQGKIGSGVDGADIDGDADEVSAVAKQSAETLMAGEKIMEAIELADADRVLTRDYEDSRAKLTGQLREALMPPTRNPTLIAMGGPAPEDYVRGVMEKVPPAQMEDALLVLPFKQVISLLEYLALWAANETLGYNMAALKYIKRLHDANKTASLFEEELLDEEKVRARIEEGMKKRKRVAVK</sequence>
<comment type="caution">
    <text evidence="1">The sequence shown here is derived from an EMBL/GenBank/DDBJ whole genome shotgun (WGS) entry which is preliminary data.</text>
</comment>
<protein>
    <submittedName>
        <fullName evidence="1">Uncharacterized protein</fullName>
    </submittedName>
</protein>
<name>A0ACC2X6A0_9TREE</name>
<organism evidence="1 2">
    <name type="scientific">Naganishia onofrii</name>
    <dbReference type="NCBI Taxonomy" id="1851511"/>
    <lineage>
        <taxon>Eukaryota</taxon>
        <taxon>Fungi</taxon>
        <taxon>Dikarya</taxon>
        <taxon>Basidiomycota</taxon>
        <taxon>Agaricomycotina</taxon>
        <taxon>Tremellomycetes</taxon>
        <taxon>Filobasidiales</taxon>
        <taxon>Filobasidiaceae</taxon>
        <taxon>Naganishia</taxon>
    </lineage>
</organism>